<feature type="domain" description="DUF7350" evidence="2">
    <location>
        <begin position="229"/>
        <end position="351"/>
    </location>
</feature>
<dbReference type="RefSeq" id="WP_254270351.1">
    <property type="nucleotide sequence ID" value="NZ_CP100401.1"/>
</dbReference>
<proteinExistence type="predicted"/>
<dbReference type="Pfam" id="PF10634">
    <property type="entry name" value="Iron_transport"/>
    <property type="match status" value="1"/>
</dbReference>
<dbReference type="InterPro" id="IPR018470">
    <property type="entry name" value="Metal-bd_Tp34-typ"/>
</dbReference>
<name>A0ABD5Q014_9EURY</name>
<keyword evidence="1" id="KW-0732">Signal</keyword>
<dbReference type="GeneID" id="73047028"/>
<reference evidence="3 4" key="1">
    <citation type="journal article" date="2019" name="Int. J. Syst. Evol. Microbiol.">
        <title>The Global Catalogue of Microorganisms (GCM) 10K type strain sequencing project: providing services to taxonomists for standard genome sequencing and annotation.</title>
        <authorList>
            <consortium name="The Broad Institute Genomics Platform"/>
            <consortium name="The Broad Institute Genome Sequencing Center for Infectious Disease"/>
            <person name="Wu L."/>
            <person name="Ma J."/>
        </authorList>
    </citation>
    <scope>NUCLEOTIDE SEQUENCE [LARGE SCALE GENOMIC DNA]</scope>
    <source>
        <strain evidence="3 4">XZYJ18</strain>
    </source>
</reference>
<sequence>MRRRDFLRASAPLGLAGLAGCIGNFQTQSSASSRFTTVANRKEKVYYPTHIDGMKMVGMGATGRYKVGLMYSRPHAFWTITDTDTNLSQVPEKATAHLMASIWDEKTGTVLPTANVSAEILKGGEEVDSRTLWPMLSQNMGYHFGDNVELSGGGTYTAKLSVGAMQARRMGELRGAFGEQTSIDVEFEHSRSKLGNVSYEQLPDKKGDAGAIEPMDMKMPIAQVPERTDLPGALATGVSGDADFVAFSPEENPHFVADGKSYLGVSARTPYNRYPLPFMSLSATLTRDGQTVYDDILRPALDPDLGYHYGAGVDDLQSGDSLTVTVDAPPQVARHEGYETAFIRMPKMEMTI</sequence>
<protein>
    <submittedName>
        <fullName evidence="3">Iron transporter</fullName>
    </submittedName>
</protein>
<keyword evidence="4" id="KW-1185">Reference proteome</keyword>
<dbReference type="EMBL" id="JBHSHT010000001">
    <property type="protein sequence ID" value="MFC4823767.1"/>
    <property type="molecule type" value="Genomic_DNA"/>
</dbReference>
<comment type="caution">
    <text evidence="3">The sequence shown here is derived from an EMBL/GenBank/DDBJ whole genome shotgun (WGS) entry which is preliminary data.</text>
</comment>
<evidence type="ECO:0000313" key="3">
    <source>
        <dbReference type="EMBL" id="MFC4823767.1"/>
    </source>
</evidence>
<dbReference type="Proteomes" id="UP001595945">
    <property type="component" value="Unassembled WGS sequence"/>
</dbReference>
<dbReference type="AlphaFoldDB" id="A0ABD5Q014"/>
<evidence type="ECO:0000313" key="4">
    <source>
        <dbReference type="Proteomes" id="UP001595945"/>
    </source>
</evidence>
<dbReference type="Pfam" id="PF24041">
    <property type="entry name" value="DUF7350"/>
    <property type="match status" value="1"/>
</dbReference>
<dbReference type="InterPro" id="IPR055774">
    <property type="entry name" value="DUF7350"/>
</dbReference>
<organism evidence="3 4">
    <name type="scientific">Halorussus aquaticus</name>
    <dbReference type="NCBI Taxonomy" id="2953748"/>
    <lineage>
        <taxon>Archaea</taxon>
        <taxon>Methanobacteriati</taxon>
        <taxon>Methanobacteriota</taxon>
        <taxon>Stenosarchaea group</taxon>
        <taxon>Halobacteria</taxon>
        <taxon>Halobacteriales</taxon>
        <taxon>Haladaptataceae</taxon>
        <taxon>Halorussus</taxon>
    </lineage>
</organism>
<gene>
    <name evidence="3" type="ORF">ACFO9K_05795</name>
</gene>
<dbReference type="Gene3D" id="2.60.40.2480">
    <property type="entry name" value="Periplasmic metal-binding protein Tp34-type"/>
    <property type="match status" value="1"/>
</dbReference>
<evidence type="ECO:0000259" key="2">
    <source>
        <dbReference type="Pfam" id="PF24041"/>
    </source>
</evidence>
<dbReference type="PROSITE" id="PS51257">
    <property type="entry name" value="PROKAR_LIPOPROTEIN"/>
    <property type="match status" value="1"/>
</dbReference>
<accession>A0ABD5Q014</accession>
<evidence type="ECO:0000256" key="1">
    <source>
        <dbReference type="ARBA" id="ARBA00022729"/>
    </source>
</evidence>
<dbReference type="InterPro" id="IPR038482">
    <property type="entry name" value="Tp34-type_sf"/>
</dbReference>